<evidence type="ECO:0000313" key="3">
    <source>
        <dbReference type="Proteomes" id="UP000048984"/>
    </source>
</evidence>
<dbReference type="InterPro" id="IPR041649">
    <property type="entry name" value="NepR"/>
</dbReference>
<organism evidence="2 3">
    <name type="scientific">Prosthecodimorpha hirschii</name>
    <dbReference type="NCBI Taxonomy" id="665126"/>
    <lineage>
        <taxon>Bacteria</taxon>
        <taxon>Pseudomonadati</taxon>
        <taxon>Pseudomonadota</taxon>
        <taxon>Alphaproteobacteria</taxon>
        <taxon>Hyphomicrobiales</taxon>
        <taxon>Ancalomicrobiaceae</taxon>
        <taxon>Prosthecodimorpha</taxon>
    </lineage>
</organism>
<proteinExistence type="predicted"/>
<accession>A0A0P6VQ43</accession>
<comment type="caution">
    <text evidence="2">The sequence shown here is derived from an EMBL/GenBank/DDBJ whole genome shotgun (WGS) entry which is preliminary data.</text>
</comment>
<name>A0A0P6VQ43_9HYPH</name>
<dbReference type="OrthoDB" id="8454456at2"/>
<evidence type="ECO:0000313" key="2">
    <source>
        <dbReference type="EMBL" id="KPL52589.1"/>
    </source>
</evidence>
<gene>
    <name evidence="2" type="ORF">ABB55_10425</name>
</gene>
<protein>
    <recommendedName>
        <fullName evidence="1">Anti-sigma factor NepR domain-containing protein</fullName>
    </recommendedName>
</protein>
<reference evidence="2 3" key="2">
    <citation type="submission" date="2015-10" db="EMBL/GenBank/DDBJ databases">
        <title>Draft Genome Sequence of Prosthecomicrobium hirschii ATCC 27832.</title>
        <authorList>
            <person name="Daniel J."/>
            <person name="Givan S.A."/>
            <person name="Brun Y.V."/>
            <person name="Brown P.J."/>
        </authorList>
    </citation>
    <scope>NUCLEOTIDE SEQUENCE [LARGE SCALE GENOMIC DNA]</scope>
    <source>
        <strain evidence="2 3">16</strain>
    </source>
</reference>
<dbReference type="STRING" id="665126.ABB55_10425"/>
<evidence type="ECO:0000259" key="1">
    <source>
        <dbReference type="Pfam" id="PF18557"/>
    </source>
</evidence>
<dbReference type="Proteomes" id="UP000048984">
    <property type="component" value="Unassembled WGS sequence"/>
</dbReference>
<reference evidence="2 3" key="1">
    <citation type="submission" date="2015-09" db="EMBL/GenBank/DDBJ databases">
        <authorList>
            <person name="Jackson K.R."/>
            <person name="Lunt B.L."/>
            <person name="Fisher J.N.B."/>
            <person name="Gardner A.V."/>
            <person name="Bailey M.E."/>
            <person name="Deus L.M."/>
            <person name="Earl A.S."/>
            <person name="Gibby P.D."/>
            <person name="Hartmann K.A."/>
            <person name="Liu J.E."/>
            <person name="Manci A.M."/>
            <person name="Nielsen D.A."/>
            <person name="Solomon M.B."/>
            <person name="Breakwell D.P."/>
            <person name="Burnett S.H."/>
            <person name="Grose J.H."/>
        </authorList>
    </citation>
    <scope>NUCLEOTIDE SEQUENCE [LARGE SCALE GENOMIC DNA]</scope>
    <source>
        <strain evidence="2 3">16</strain>
    </source>
</reference>
<dbReference type="AlphaFoldDB" id="A0A0P6VQ43"/>
<dbReference type="EMBL" id="LJYW01000001">
    <property type="protein sequence ID" value="KPL52589.1"/>
    <property type="molecule type" value="Genomic_DNA"/>
</dbReference>
<dbReference type="RefSeq" id="WP_054358752.1">
    <property type="nucleotide sequence ID" value="NZ_JAPCYQ010000001.1"/>
</dbReference>
<feature type="domain" description="Anti-sigma factor NepR" evidence="1">
    <location>
        <begin position="20"/>
        <end position="52"/>
    </location>
</feature>
<keyword evidence="3" id="KW-1185">Reference proteome</keyword>
<sequence>MNETKTTGAAPDARMPRIAQDAIGRRLRQSFDKIIAEPIPDRFLSLLDTLAQTPTASALGDGDPAAREAASIASAASVHEIAAGKE</sequence>
<dbReference type="Pfam" id="PF18557">
    <property type="entry name" value="NepR"/>
    <property type="match status" value="1"/>
</dbReference>